<dbReference type="eggNOG" id="COG0702">
    <property type="taxonomic scope" value="Bacteria"/>
</dbReference>
<dbReference type="KEGG" id="nso:NIASO_20490"/>
<feature type="domain" description="NAD(P)-binding" evidence="1">
    <location>
        <begin position="12"/>
        <end position="163"/>
    </location>
</feature>
<dbReference type="Gene3D" id="3.40.50.720">
    <property type="entry name" value="NAD(P)-binding Rossmann-like Domain"/>
    <property type="match status" value="1"/>
</dbReference>
<evidence type="ECO:0000313" key="3">
    <source>
        <dbReference type="Proteomes" id="UP000003586"/>
    </source>
</evidence>
<dbReference type="Pfam" id="PF13460">
    <property type="entry name" value="NAD_binding_10"/>
    <property type="match status" value="1"/>
</dbReference>
<proteinExistence type="predicted"/>
<protein>
    <submittedName>
        <fullName evidence="2">Segregation protein B</fullName>
    </submittedName>
</protein>
<dbReference type="HOGENOM" id="CLU_071330_2_2_10"/>
<sequence length="228" mass="25076">MATEKKTAAIIGATGLTGSCVQRFLFDDPDYGCVRSLVRWPAEPIHAKHEVKLVDFNDPESILLALTGVSVVFCAIGTTNKKVKGDRNLYWQIDHDIPVRACKMALEAGCRTFVFVSSAGANPKSSAFYLRLKGKAEDAIIATGMPAVHLMRPGQLLGKRTEHRRLESWIQGIMKPLSGLFFGSWAQYKAIDATIVAKAMVVAAAKQETGVFRYTYKEMIQMAKGEGY</sequence>
<dbReference type="InterPro" id="IPR016040">
    <property type="entry name" value="NAD(P)-bd_dom"/>
</dbReference>
<reference evidence="2 3" key="1">
    <citation type="submission" date="2013-12" db="EMBL/GenBank/DDBJ databases">
        <authorList>
            <consortium name="DOE Joint Genome Institute"/>
            <person name="Eisen J."/>
            <person name="Huntemann M."/>
            <person name="Han J."/>
            <person name="Chen A."/>
            <person name="Kyrpides N."/>
            <person name="Mavromatis K."/>
            <person name="Markowitz V."/>
            <person name="Palaniappan K."/>
            <person name="Ivanova N."/>
            <person name="Schaumberg A."/>
            <person name="Pati A."/>
            <person name="Liolios K."/>
            <person name="Nordberg H.P."/>
            <person name="Cantor M.N."/>
            <person name="Hua S.X."/>
            <person name="Woyke T."/>
        </authorList>
    </citation>
    <scope>NUCLEOTIDE SEQUENCE [LARGE SCALE GENOMIC DNA]</scope>
    <source>
        <strain evidence="3">DSM 19437</strain>
    </source>
</reference>
<accession>W0F637</accession>
<name>W0F637_9BACT</name>
<dbReference type="Proteomes" id="UP000003586">
    <property type="component" value="Chromosome"/>
</dbReference>
<dbReference type="RefSeq" id="WP_008582587.1">
    <property type="nucleotide sequence ID" value="NZ_CP007035.1"/>
</dbReference>
<dbReference type="STRING" id="929713.NIASO_20490"/>
<keyword evidence="3" id="KW-1185">Reference proteome</keyword>
<dbReference type="PANTHER" id="PTHR14097:SF7">
    <property type="entry name" value="OXIDOREDUCTASE HTATIP2"/>
    <property type="match status" value="1"/>
</dbReference>
<gene>
    <name evidence="2" type="ORF">NIASO_20490</name>
</gene>
<evidence type="ECO:0000259" key="1">
    <source>
        <dbReference type="Pfam" id="PF13460"/>
    </source>
</evidence>
<dbReference type="SUPFAM" id="SSF51735">
    <property type="entry name" value="NAD(P)-binding Rossmann-fold domains"/>
    <property type="match status" value="1"/>
</dbReference>
<evidence type="ECO:0000313" key="2">
    <source>
        <dbReference type="EMBL" id="AHF16924.1"/>
    </source>
</evidence>
<organism evidence="2 3">
    <name type="scientific">Niabella soli DSM 19437</name>
    <dbReference type="NCBI Taxonomy" id="929713"/>
    <lineage>
        <taxon>Bacteria</taxon>
        <taxon>Pseudomonadati</taxon>
        <taxon>Bacteroidota</taxon>
        <taxon>Chitinophagia</taxon>
        <taxon>Chitinophagales</taxon>
        <taxon>Chitinophagaceae</taxon>
        <taxon>Niabella</taxon>
    </lineage>
</organism>
<dbReference type="OrthoDB" id="9798632at2"/>
<dbReference type="PANTHER" id="PTHR14097">
    <property type="entry name" value="OXIDOREDUCTASE HTATIP2"/>
    <property type="match status" value="1"/>
</dbReference>
<dbReference type="InterPro" id="IPR036291">
    <property type="entry name" value="NAD(P)-bd_dom_sf"/>
</dbReference>
<dbReference type="AlphaFoldDB" id="W0F637"/>
<dbReference type="PROSITE" id="PS51257">
    <property type="entry name" value="PROKAR_LIPOPROTEIN"/>
    <property type="match status" value="1"/>
</dbReference>
<dbReference type="EMBL" id="CP007035">
    <property type="protein sequence ID" value="AHF16924.1"/>
    <property type="molecule type" value="Genomic_DNA"/>
</dbReference>